<accession>A0ABU7B5J6</accession>
<dbReference type="Proteomes" id="UP001345963">
    <property type="component" value="Unassembled WGS sequence"/>
</dbReference>
<reference evidence="2 3" key="1">
    <citation type="submission" date="2021-07" db="EMBL/GenBank/DDBJ databases">
        <authorList>
            <person name="Palmer J.M."/>
        </authorList>
    </citation>
    <scope>NUCLEOTIDE SEQUENCE [LARGE SCALE GENOMIC DNA]</scope>
    <source>
        <strain evidence="2 3">AT_MEX2019</strain>
        <tissue evidence="2">Muscle</tissue>
    </source>
</reference>
<gene>
    <name evidence="2" type="ORF">ATANTOWER_028230</name>
</gene>
<evidence type="ECO:0000256" key="1">
    <source>
        <dbReference type="SAM" id="MobiDB-lite"/>
    </source>
</evidence>
<dbReference type="EMBL" id="JAHUTI010040044">
    <property type="protein sequence ID" value="MED6244948.1"/>
    <property type="molecule type" value="Genomic_DNA"/>
</dbReference>
<protein>
    <submittedName>
        <fullName evidence="2">Uncharacterized protein</fullName>
    </submittedName>
</protein>
<sequence>MTRGLIHKKREQDGDVALQKVTSVGNRNKRKRSSTSNRGREEIRLIINSDPTDGGNPLEKHIECNPAQNFSCPQMFC</sequence>
<feature type="region of interest" description="Disordered" evidence="1">
    <location>
        <begin position="1"/>
        <end position="41"/>
    </location>
</feature>
<evidence type="ECO:0000313" key="2">
    <source>
        <dbReference type="EMBL" id="MED6244948.1"/>
    </source>
</evidence>
<organism evidence="2 3">
    <name type="scientific">Ataeniobius toweri</name>
    <dbReference type="NCBI Taxonomy" id="208326"/>
    <lineage>
        <taxon>Eukaryota</taxon>
        <taxon>Metazoa</taxon>
        <taxon>Chordata</taxon>
        <taxon>Craniata</taxon>
        <taxon>Vertebrata</taxon>
        <taxon>Euteleostomi</taxon>
        <taxon>Actinopterygii</taxon>
        <taxon>Neopterygii</taxon>
        <taxon>Teleostei</taxon>
        <taxon>Neoteleostei</taxon>
        <taxon>Acanthomorphata</taxon>
        <taxon>Ovalentaria</taxon>
        <taxon>Atherinomorphae</taxon>
        <taxon>Cyprinodontiformes</taxon>
        <taxon>Goodeidae</taxon>
        <taxon>Ataeniobius</taxon>
    </lineage>
</organism>
<comment type="caution">
    <text evidence="2">The sequence shown here is derived from an EMBL/GenBank/DDBJ whole genome shotgun (WGS) entry which is preliminary data.</text>
</comment>
<proteinExistence type="predicted"/>
<keyword evidence="3" id="KW-1185">Reference proteome</keyword>
<evidence type="ECO:0000313" key="3">
    <source>
        <dbReference type="Proteomes" id="UP001345963"/>
    </source>
</evidence>
<name>A0ABU7B5J6_9TELE</name>